<feature type="domain" description="Fe/B12 periplasmic-binding" evidence="2">
    <location>
        <begin position="62"/>
        <end position="324"/>
    </location>
</feature>
<name>A0A3A9ARY7_9FIRM</name>
<keyword evidence="4" id="KW-1185">Reference proteome</keyword>
<comment type="caution">
    <text evidence="3">The sequence shown here is derived from an EMBL/GenBank/DDBJ whole genome shotgun (WGS) entry which is preliminary data.</text>
</comment>
<dbReference type="PROSITE" id="PS50983">
    <property type="entry name" value="FE_B12_PBP"/>
    <property type="match status" value="1"/>
</dbReference>
<dbReference type="InterPro" id="IPR002491">
    <property type="entry name" value="ABC_transptr_periplasmic_BD"/>
</dbReference>
<dbReference type="PANTHER" id="PTHR30535:SF34">
    <property type="entry name" value="MOLYBDATE-BINDING PROTEIN MOLA"/>
    <property type="match status" value="1"/>
</dbReference>
<comment type="similarity">
    <text evidence="1">Belongs to the bacterial solute-binding protein 8 family.</text>
</comment>
<dbReference type="InterPro" id="IPR050902">
    <property type="entry name" value="ABC_Transporter_SBP"/>
</dbReference>
<dbReference type="Gene3D" id="3.40.50.1980">
    <property type="entry name" value="Nitrogenase molybdenum iron protein domain"/>
    <property type="match status" value="2"/>
</dbReference>
<evidence type="ECO:0000313" key="3">
    <source>
        <dbReference type="EMBL" id="RKI93794.1"/>
    </source>
</evidence>
<evidence type="ECO:0000259" key="2">
    <source>
        <dbReference type="PROSITE" id="PS50983"/>
    </source>
</evidence>
<sequence length="324" mass="35869">MLSGILLLTACGGTYPPPCAEETEIKSGVSDMDSEILQEDSKTAVTFTDDLGRLVTVDRPERVACLIASFADIWYLAGGADQIVATTGATWTYFDLPLREDVVNLGAAKELNLEELIACNPDFILASCGTDRNRELESSFEKMGLTVAYFQVDTFDDYLRVLKVCTEITGFTENYKIYGSDVRAQVTKALERADGSRPKVLYIRATGSNCKVKGSRENVLGEMLANLDCDNIADSENSLLEQLGMEAILESDPDYIFVVLQSADPADAQKVLESTLLQNPAWNTLRAVREGRYYVMDPGLYNLKPNERWGEAYEKLADILYPVQ</sequence>
<evidence type="ECO:0000256" key="1">
    <source>
        <dbReference type="ARBA" id="ARBA00008814"/>
    </source>
</evidence>
<dbReference type="EMBL" id="RAYQ01000002">
    <property type="protein sequence ID" value="RKI93794.1"/>
    <property type="molecule type" value="Genomic_DNA"/>
</dbReference>
<dbReference type="OrthoDB" id="9816357at2"/>
<accession>A0A3A9ARY7</accession>
<proteinExistence type="inferred from homology"/>
<dbReference type="Pfam" id="PF01497">
    <property type="entry name" value="Peripla_BP_2"/>
    <property type="match status" value="1"/>
</dbReference>
<dbReference type="SUPFAM" id="SSF53807">
    <property type="entry name" value="Helical backbone' metal receptor"/>
    <property type="match status" value="1"/>
</dbReference>
<organism evidence="3 4">
    <name type="scientific">Parablautia intestinalis</name>
    <dbReference type="NCBI Taxonomy" id="2320100"/>
    <lineage>
        <taxon>Bacteria</taxon>
        <taxon>Bacillati</taxon>
        <taxon>Bacillota</taxon>
        <taxon>Clostridia</taxon>
        <taxon>Lachnospirales</taxon>
        <taxon>Lachnospiraceae</taxon>
        <taxon>Parablautia</taxon>
    </lineage>
</organism>
<protein>
    <submittedName>
        <fullName evidence="3">ABC transporter substrate-binding protein</fullName>
    </submittedName>
</protein>
<evidence type="ECO:0000313" key="4">
    <source>
        <dbReference type="Proteomes" id="UP000280696"/>
    </source>
</evidence>
<dbReference type="AlphaFoldDB" id="A0A3A9ARY7"/>
<dbReference type="Proteomes" id="UP000280696">
    <property type="component" value="Unassembled WGS sequence"/>
</dbReference>
<dbReference type="GO" id="GO:0071281">
    <property type="term" value="P:cellular response to iron ion"/>
    <property type="evidence" value="ECO:0007669"/>
    <property type="project" value="TreeGrafter"/>
</dbReference>
<reference evidence="3 4" key="1">
    <citation type="submission" date="2018-09" db="EMBL/GenBank/DDBJ databases">
        <title>Murine metabolic-syndrome-specific gut microbial biobank.</title>
        <authorList>
            <person name="Liu C."/>
        </authorList>
    </citation>
    <scope>NUCLEOTIDE SEQUENCE [LARGE SCALE GENOMIC DNA]</scope>
    <source>
        <strain evidence="3 4">0.1xD8-82</strain>
    </source>
</reference>
<gene>
    <name evidence="3" type="ORF">D7V94_03115</name>
</gene>
<dbReference type="PANTHER" id="PTHR30535">
    <property type="entry name" value="VITAMIN B12-BINDING PROTEIN"/>
    <property type="match status" value="1"/>
</dbReference>